<evidence type="ECO:0000256" key="8">
    <source>
        <dbReference type="ARBA" id="ARBA00023169"/>
    </source>
</evidence>
<evidence type="ECO:0000256" key="9">
    <source>
        <dbReference type="SAM" id="Phobius"/>
    </source>
</evidence>
<feature type="domain" description="Bacterial sugar transferase" evidence="10">
    <location>
        <begin position="36"/>
        <end position="224"/>
    </location>
</feature>
<name>A0A1I0R9N0_9RHOB</name>
<evidence type="ECO:0000313" key="11">
    <source>
        <dbReference type="EMBL" id="SEW37529.1"/>
    </source>
</evidence>
<dbReference type="PANTHER" id="PTHR30576">
    <property type="entry name" value="COLANIC BIOSYNTHESIS UDP-GLUCOSE LIPID CARRIER TRANSFERASE"/>
    <property type="match status" value="1"/>
</dbReference>
<dbReference type="PANTHER" id="PTHR30576:SF4">
    <property type="entry name" value="UNDECAPRENYL-PHOSPHATE GALACTOSE PHOSPHOTRANSFERASE"/>
    <property type="match status" value="1"/>
</dbReference>
<evidence type="ECO:0000256" key="4">
    <source>
        <dbReference type="ARBA" id="ARBA00022679"/>
    </source>
</evidence>
<keyword evidence="8" id="KW-0270">Exopolysaccharide synthesis</keyword>
<dbReference type="EMBL" id="FOJB01000003">
    <property type="protein sequence ID" value="SEW37529.1"/>
    <property type="molecule type" value="Genomic_DNA"/>
</dbReference>
<comment type="subcellular location">
    <subcellularLocation>
        <location evidence="1">Cell membrane</location>
    </subcellularLocation>
</comment>
<gene>
    <name evidence="11" type="ORF">SAMN05444851_3290</name>
</gene>
<dbReference type="AlphaFoldDB" id="A0A1I0R9N0"/>
<reference evidence="11 12" key="1">
    <citation type="submission" date="2016-10" db="EMBL/GenBank/DDBJ databases">
        <authorList>
            <person name="de Groot N.N."/>
        </authorList>
    </citation>
    <scope>NUCLEOTIDE SEQUENCE [LARGE SCALE GENOMIC DNA]</scope>
    <source>
        <strain evidence="11 12">DSM 29439</strain>
    </source>
</reference>
<keyword evidence="12" id="KW-1185">Reference proteome</keyword>
<evidence type="ECO:0000256" key="3">
    <source>
        <dbReference type="ARBA" id="ARBA00022475"/>
    </source>
</evidence>
<sequence>MTTHFKDFSDSSTKLVKRQNFYIADSSVRPYRDRFKRLFDIAFVVAAAPIAIPLIGIMLLLAALDGGKPFYRQRRIGKDGRIYNMVKIRSMVMNADQRLEAYLNSNPDARAEWDSTQKLKDDPRITKVGKFLRKSSMDELPQLWNVLMGDMSIVGPRPMMEDQKTLYPGAAYYAMRPGITGPWQVSDRNETTFAQRATFDTKYYYELSLKKDLEILGKTVGVVLRCTGH</sequence>
<dbReference type="Pfam" id="PF02397">
    <property type="entry name" value="Bac_transf"/>
    <property type="match status" value="1"/>
</dbReference>
<keyword evidence="5 9" id="KW-0812">Transmembrane</keyword>
<evidence type="ECO:0000256" key="6">
    <source>
        <dbReference type="ARBA" id="ARBA00022989"/>
    </source>
</evidence>
<protein>
    <submittedName>
        <fullName evidence="11">Sugar transferase involved in LPS biosynthesis (Colanic, teichoic acid)</fullName>
    </submittedName>
</protein>
<comment type="similarity">
    <text evidence="2">Belongs to the bacterial sugar transferase family.</text>
</comment>
<evidence type="ECO:0000256" key="7">
    <source>
        <dbReference type="ARBA" id="ARBA00023136"/>
    </source>
</evidence>
<keyword evidence="6 9" id="KW-1133">Transmembrane helix</keyword>
<dbReference type="Proteomes" id="UP000199650">
    <property type="component" value="Unassembled WGS sequence"/>
</dbReference>
<dbReference type="InterPro" id="IPR003362">
    <property type="entry name" value="Bact_transf"/>
</dbReference>
<accession>A0A1I0R9N0</accession>
<keyword evidence="7 9" id="KW-0472">Membrane</keyword>
<dbReference type="GO" id="GO:0005886">
    <property type="term" value="C:plasma membrane"/>
    <property type="evidence" value="ECO:0007669"/>
    <property type="project" value="UniProtKB-SubCell"/>
</dbReference>
<evidence type="ECO:0000256" key="5">
    <source>
        <dbReference type="ARBA" id="ARBA00022692"/>
    </source>
</evidence>
<feature type="transmembrane region" description="Helical" evidence="9">
    <location>
        <begin position="41"/>
        <end position="64"/>
    </location>
</feature>
<evidence type="ECO:0000256" key="1">
    <source>
        <dbReference type="ARBA" id="ARBA00004236"/>
    </source>
</evidence>
<evidence type="ECO:0000313" key="12">
    <source>
        <dbReference type="Proteomes" id="UP000199650"/>
    </source>
</evidence>
<dbReference type="OrthoDB" id="9808602at2"/>
<keyword evidence="4 11" id="KW-0808">Transferase</keyword>
<evidence type="ECO:0000259" key="10">
    <source>
        <dbReference type="Pfam" id="PF02397"/>
    </source>
</evidence>
<dbReference type="GO" id="GO:0000271">
    <property type="term" value="P:polysaccharide biosynthetic process"/>
    <property type="evidence" value="ECO:0007669"/>
    <property type="project" value="UniProtKB-KW"/>
</dbReference>
<proteinExistence type="inferred from homology"/>
<organism evidence="11 12">
    <name type="scientific">Aliiroseovarius sediminilitoris</name>
    <dbReference type="NCBI Taxonomy" id="1173584"/>
    <lineage>
        <taxon>Bacteria</taxon>
        <taxon>Pseudomonadati</taxon>
        <taxon>Pseudomonadota</taxon>
        <taxon>Alphaproteobacteria</taxon>
        <taxon>Rhodobacterales</taxon>
        <taxon>Paracoccaceae</taxon>
        <taxon>Aliiroseovarius</taxon>
    </lineage>
</organism>
<dbReference type="GO" id="GO:0016780">
    <property type="term" value="F:phosphotransferase activity, for other substituted phosphate groups"/>
    <property type="evidence" value="ECO:0007669"/>
    <property type="project" value="TreeGrafter"/>
</dbReference>
<evidence type="ECO:0000256" key="2">
    <source>
        <dbReference type="ARBA" id="ARBA00006464"/>
    </source>
</evidence>
<keyword evidence="3" id="KW-1003">Cell membrane</keyword>
<dbReference type="STRING" id="1173584.SAMN05444851_3290"/>